<comment type="caution">
    <text evidence="1">The sequence shown here is derived from an EMBL/GenBank/DDBJ whole genome shotgun (WGS) entry which is preliminary data.</text>
</comment>
<dbReference type="AlphaFoldDB" id="A0AAW9KZX5"/>
<dbReference type="Proteomes" id="UP001289581">
    <property type="component" value="Unassembled WGS sequence"/>
</dbReference>
<evidence type="ECO:0000313" key="1">
    <source>
        <dbReference type="EMBL" id="MEA1305184.1"/>
    </source>
</evidence>
<keyword evidence="2" id="KW-1185">Reference proteome</keyword>
<reference evidence="1 2" key="1">
    <citation type="submission" date="2023-06" db="EMBL/GenBank/DDBJ databases">
        <title>Actinomyces orist ORNL 0101 HMT-893 genome.</title>
        <authorList>
            <person name="Johnston C.D."/>
            <person name="Chen T."/>
            <person name="Dewhirst F.E."/>
        </authorList>
    </citation>
    <scope>NUCLEOTIDE SEQUENCE [LARGE SCALE GENOMIC DNA]</scope>
    <source>
        <strain evidence="1 2">ORNL 0101</strain>
    </source>
</reference>
<dbReference type="RefSeq" id="WP_178389149.1">
    <property type="nucleotide sequence ID" value="NZ_JAXBCZ010000001.1"/>
</dbReference>
<accession>A0AAW9KZX5</accession>
<sequence length="63" mass="7278">MAIICRWRFFNDLLYPASPRSRIWSGWEVREDDDEAPECGDGEVGEWLDGDSLIEILTDRATC</sequence>
<proteinExistence type="predicted"/>
<organism evidence="1 2">
    <name type="scientific">Actinomyces oris</name>
    <dbReference type="NCBI Taxonomy" id="544580"/>
    <lineage>
        <taxon>Bacteria</taxon>
        <taxon>Bacillati</taxon>
        <taxon>Actinomycetota</taxon>
        <taxon>Actinomycetes</taxon>
        <taxon>Actinomycetales</taxon>
        <taxon>Actinomycetaceae</taxon>
        <taxon>Actinomyces</taxon>
    </lineage>
</organism>
<name>A0AAW9KZX5_9ACTO</name>
<dbReference type="EMBL" id="JAXBCZ010000001">
    <property type="protein sequence ID" value="MEA1305184.1"/>
    <property type="molecule type" value="Genomic_DNA"/>
</dbReference>
<protein>
    <submittedName>
        <fullName evidence="1">Uncharacterized protein</fullName>
    </submittedName>
</protein>
<gene>
    <name evidence="1" type="ORF">QU665_08925</name>
</gene>
<evidence type="ECO:0000313" key="2">
    <source>
        <dbReference type="Proteomes" id="UP001289581"/>
    </source>
</evidence>